<comment type="subcellular location">
    <subcellularLocation>
        <location evidence="1">Membrane</location>
        <topology evidence="1">Single-pass membrane protein</topology>
    </subcellularLocation>
</comment>
<dbReference type="SMART" id="SM00608">
    <property type="entry name" value="ACR"/>
    <property type="match status" value="1"/>
</dbReference>
<dbReference type="PROSITE" id="PS50214">
    <property type="entry name" value="DISINTEGRIN_2"/>
    <property type="match status" value="1"/>
</dbReference>
<dbReference type="InterPro" id="IPR001590">
    <property type="entry name" value="Peptidase_M12B"/>
</dbReference>
<dbReference type="PANTHER" id="PTHR11905">
    <property type="entry name" value="ADAM A DISINTEGRIN AND METALLOPROTEASE DOMAIN"/>
    <property type="match status" value="1"/>
</dbReference>
<dbReference type="Pfam" id="PF01562">
    <property type="entry name" value="Pep_M12B_propep"/>
    <property type="match status" value="1"/>
</dbReference>
<evidence type="ECO:0000259" key="12">
    <source>
        <dbReference type="PROSITE" id="PS50215"/>
    </source>
</evidence>
<organism evidence="13 14">
    <name type="scientific">Sus scrofa</name>
    <name type="common">Pig</name>
    <dbReference type="NCBI Taxonomy" id="9823"/>
    <lineage>
        <taxon>Eukaryota</taxon>
        <taxon>Metazoa</taxon>
        <taxon>Chordata</taxon>
        <taxon>Craniata</taxon>
        <taxon>Vertebrata</taxon>
        <taxon>Euteleostomi</taxon>
        <taxon>Mammalia</taxon>
        <taxon>Eutheria</taxon>
        <taxon>Laurasiatheria</taxon>
        <taxon>Artiodactyla</taxon>
        <taxon>Suina</taxon>
        <taxon>Suidae</taxon>
        <taxon>Sus</taxon>
    </lineage>
</organism>
<feature type="domain" description="Peptidase M12B" evidence="12">
    <location>
        <begin position="207"/>
        <end position="403"/>
    </location>
</feature>
<feature type="disulfide bond" evidence="6">
    <location>
        <begin position="471"/>
        <end position="491"/>
    </location>
</feature>
<evidence type="ECO:0000259" key="10">
    <source>
        <dbReference type="PROSITE" id="PS50026"/>
    </source>
</evidence>
<dbReference type="GO" id="GO:0016020">
    <property type="term" value="C:membrane"/>
    <property type="evidence" value="ECO:0007669"/>
    <property type="project" value="UniProtKB-SubCell"/>
</dbReference>
<evidence type="ECO:0000256" key="6">
    <source>
        <dbReference type="PROSITE-ProRule" id="PRU00068"/>
    </source>
</evidence>
<reference evidence="13" key="1">
    <citation type="submission" date="2025-08" db="UniProtKB">
        <authorList>
            <consortium name="Ensembl"/>
        </authorList>
    </citation>
    <scope>IDENTIFICATION</scope>
</reference>
<dbReference type="GO" id="GO:0004222">
    <property type="term" value="F:metalloendopeptidase activity"/>
    <property type="evidence" value="ECO:0007669"/>
    <property type="project" value="InterPro"/>
</dbReference>
<dbReference type="Ensembl" id="ENSSSCT00040047673.1">
    <property type="protein sequence ID" value="ENSSSCP00040019928.1"/>
    <property type="gene ID" value="ENSSSCG00040035510.1"/>
</dbReference>
<feature type="domain" description="EGF-like" evidence="10">
    <location>
        <begin position="644"/>
        <end position="677"/>
    </location>
</feature>
<keyword evidence="4 9" id="KW-0472">Membrane</keyword>
<dbReference type="SMART" id="SM00050">
    <property type="entry name" value="DISIN"/>
    <property type="match status" value="1"/>
</dbReference>
<evidence type="ECO:0000256" key="9">
    <source>
        <dbReference type="SAM" id="Phobius"/>
    </source>
</evidence>
<keyword evidence="2 9" id="KW-0812">Transmembrane</keyword>
<dbReference type="AlphaFoldDB" id="A0A8D1EBH9"/>
<evidence type="ECO:0000259" key="11">
    <source>
        <dbReference type="PROSITE" id="PS50214"/>
    </source>
</evidence>
<feature type="binding site" evidence="8">
    <location>
        <position position="354"/>
    </location>
    <ligand>
        <name>Zn(2+)</name>
        <dbReference type="ChEBI" id="CHEBI:29105"/>
        <note>catalytic</note>
    </ligand>
</feature>
<dbReference type="InterPro" id="IPR006586">
    <property type="entry name" value="ADAM_Cys-rich"/>
</dbReference>
<evidence type="ECO:0008006" key="15">
    <source>
        <dbReference type="Google" id="ProtNLM"/>
    </source>
</evidence>
<dbReference type="FunFam" id="4.10.70.10:FF:000003">
    <property type="entry name" value="Disintegrin and metalloproteinase domain-containing protein 17"/>
    <property type="match status" value="1"/>
</dbReference>
<dbReference type="Pfam" id="PF01421">
    <property type="entry name" value="Reprolysin"/>
    <property type="match status" value="1"/>
</dbReference>
<evidence type="ECO:0000256" key="2">
    <source>
        <dbReference type="ARBA" id="ARBA00022692"/>
    </source>
</evidence>
<evidence type="ECO:0000256" key="1">
    <source>
        <dbReference type="ARBA" id="ARBA00004167"/>
    </source>
</evidence>
<dbReference type="InterPro" id="IPR024079">
    <property type="entry name" value="MetalloPept_cat_dom_sf"/>
</dbReference>
<dbReference type="PROSITE" id="PS01186">
    <property type="entry name" value="EGF_2"/>
    <property type="match status" value="1"/>
</dbReference>
<keyword evidence="8" id="KW-0479">Metal-binding</keyword>
<feature type="binding site" evidence="8">
    <location>
        <position position="348"/>
    </location>
    <ligand>
        <name>Zn(2+)</name>
        <dbReference type="ChEBI" id="CHEBI:29105"/>
        <note>catalytic</note>
    </ligand>
</feature>
<dbReference type="Pfam" id="PF00200">
    <property type="entry name" value="Disintegrin"/>
    <property type="match status" value="1"/>
</dbReference>
<accession>A0A8D1EBH9</accession>
<dbReference type="GO" id="GO:0046872">
    <property type="term" value="F:metal ion binding"/>
    <property type="evidence" value="ECO:0007669"/>
    <property type="project" value="UniProtKB-KW"/>
</dbReference>
<evidence type="ECO:0000313" key="13">
    <source>
        <dbReference type="Ensembl" id="ENSSSCP00040019928.1"/>
    </source>
</evidence>
<dbReference type="Gene3D" id="4.10.70.10">
    <property type="entry name" value="Disintegrin domain"/>
    <property type="match status" value="1"/>
</dbReference>
<keyword evidence="3 9" id="KW-1133">Transmembrane helix</keyword>
<dbReference type="SUPFAM" id="SSF55486">
    <property type="entry name" value="Metalloproteases ('zincins'), catalytic domain"/>
    <property type="match status" value="1"/>
</dbReference>
<dbReference type="Pfam" id="PF08516">
    <property type="entry name" value="ADAM_CR"/>
    <property type="match status" value="1"/>
</dbReference>
<evidence type="ECO:0000313" key="14">
    <source>
        <dbReference type="Proteomes" id="UP000694722"/>
    </source>
</evidence>
<keyword evidence="7" id="KW-0245">EGF-like domain</keyword>
<evidence type="ECO:0000256" key="3">
    <source>
        <dbReference type="ARBA" id="ARBA00022989"/>
    </source>
</evidence>
<dbReference type="Proteomes" id="UP000694722">
    <property type="component" value="Unplaced"/>
</dbReference>
<feature type="domain" description="Disintegrin" evidence="11">
    <location>
        <begin position="413"/>
        <end position="499"/>
    </location>
</feature>
<protein>
    <recommendedName>
        <fullName evidence="15">Disintegrin and metalloproteinase domain-containing protein 20-like</fullName>
    </recommendedName>
</protein>
<dbReference type="InterPro" id="IPR002870">
    <property type="entry name" value="Peptidase_M12B_N"/>
</dbReference>
<dbReference type="Gene3D" id="3.40.390.10">
    <property type="entry name" value="Collagenase (Catalytic Domain)"/>
    <property type="match status" value="1"/>
</dbReference>
<keyword evidence="8" id="KW-0862">Zinc</keyword>
<sequence>MPGLQPLSAQLRGDPCLPLLWLFLGPICCSYAPPGWRFTASEIVIPRKVSHRVSTAEIQGQLSYKIRFGGQRHVVHMRVKKSLLPRHFPVITDNDQGAMQEDYPFVPRDCYYYGYLEGVPGSMGTLDTCHGGLRGMLQVDDFTYEIKPLEASSKFEHVISLLVSQKTPGEDEKCKIGGEDTNQADEEALLAEMPRAGPVYMWWPHRKSLKMHYTVSYSLYLQQTNQTLIVENVMILNNIVHSIFLYNLVEVHVRLLCIWTRTEKFEVGARKWRSIDNAVAHFGYWEINLHNLHPRDCSILFTGDKAHHANYFAFKSGLCKPNWGSSYIFLARYHIFMGASLSAHVICHLFGCDHDTSGCHCFRRAKCVMAPEPGFLDVMSNCSYGSLASWVNGRWDGCLSARNIPYDNIPYVAPRCGDKIRNLREDCDCGTLKDCAKDKCCESHCVFTLGSSCYQGPCCIDCKHAQPGKVCRDVLGICDLPEYCTGTTHACPRDSYIQDGTPCSPLAVCVRGNCSDRDMQCQALFGFKIKDAAPACYKTLNVKGDRFGNCGVKPHQGGSRPVPCELDDIYCGLLHCTAISKIPSGNEHTTFRHMLVHDVKPQTCFGFDAHHSSQVPEMGLVVDGASCGPGKYCKDQNCTFYPDLRFDCDVQKCNFRGVCNNRKHCHCQQGWKPPNCSAVGAGGSVDSGPPPDKHMYSGTKIVTEIDKELVLLLLRFFLFFIMTLEFCIFYGPTTPQGDTDC</sequence>
<comment type="caution">
    <text evidence="7">Lacks conserved residue(s) required for the propagation of feature annotation.</text>
</comment>
<name>A0A8D1EBH9_PIG</name>
<dbReference type="SUPFAM" id="SSF57552">
    <property type="entry name" value="Blood coagulation inhibitor (disintegrin)"/>
    <property type="match status" value="1"/>
</dbReference>
<dbReference type="InterPro" id="IPR036436">
    <property type="entry name" value="Disintegrin_dom_sf"/>
</dbReference>
<proteinExistence type="predicted"/>
<evidence type="ECO:0000256" key="5">
    <source>
        <dbReference type="ARBA" id="ARBA00023157"/>
    </source>
</evidence>
<dbReference type="PANTHER" id="PTHR11905:SF167">
    <property type="entry name" value="A DISINTEGRIN AND METALLOPEPTIDASE DOMAIN 4-RELATED"/>
    <property type="match status" value="1"/>
</dbReference>
<dbReference type="GO" id="GO:0006508">
    <property type="term" value="P:proteolysis"/>
    <property type="evidence" value="ECO:0007669"/>
    <property type="project" value="InterPro"/>
</dbReference>
<feature type="disulfide bond" evidence="7">
    <location>
        <begin position="667"/>
        <end position="676"/>
    </location>
</feature>
<dbReference type="InterPro" id="IPR000742">
    <property type="entry name" value="EGF"/>
</dbReference>
<dbReference type="PRINTS" id="PR00289">
    <property type="entry name" value="DISINTEGRIN"/>
</dbReference>
<evidence type="ECO:0000256" key="7">
    <source>
        <dbReference type="PROSITE-ProRule" id="PRU00076"/>
    </source>
</evidence>
<evidence type="ECO:0000256" key="8">
    <source>
        <dbReference type="PROSITE-ProRule" id="PRU00276"/>
    </source>
</evidence>
<keyword evidence="5 7" id="KW-1015">Disulfide bond</keyword>
<dbReference type="PROSITE" id="PS50215">
    <property type="entry name" value="ADAM_MEPRO"/>
    <property type="match status" value="1"/>
</dbReference>
<evidence type="ECO:0000256" key="4">
    <source>
        <dbReference type="ARBA" id="ARBA00023136"/>
    </source>
</evidence>
<feature type="transmembrane region" description="Helical" evidence="9">
    <location>
        <begin position="709"/>
        <end position="730"/>
    </location>
</feature>
<feature type="binding site" evidence="8">
    <location>
        <position position="344"/>
    </location>
    <ligand>
        <name>Zn(2+)</name>
        <dbReference type="ChEBI" id="CHEBI:29105"/>
        <note>catalytic</note>
    </ligand>
</feature>
<dbReference type="InterPro" id="IPR001762">
    <property type="entry name" value="Disintegrin_dom"/>
</dbReference>
<dbReference type="PROSITE" id="PS50026">
    <property type="entry name" value="EGF_3"/>
    <property type="match status" value="1"/>
</dbReference>